<evidence type="ECO:0008006" key="4">
    <source>
        <dbReference type="Google" id="ProtNLM"/>
    </source>
</evidence>
<keyword evidence="1" id="KW-0233">DNA recombination</keyword>
<dbReference type="GO" id="GO:0003677">
    <property type="term" value="F:DNA binding"/>
    <property type="evidence" value="ECO:0007669"/>
    <property type="project" value="InterPro"/>
</dbReference>
<evidence type="ECO:0000313" key="3">
    <source>
        <dbReference type="Proteomes" id="UP000629468"/>
    </source>
</evidence>
<dbReference type="PANTHER" id="PTHR34605:SF3">
    <property type="entry name" value="P CELL-TYPE AGGLUTINATION PROTEIN MAP4-LIKE-RELATED"/>
    <property type="match status" value="1"/>
</dbReference>
<dbReference type="GO" id="GO:0015074">
    <property type="term" value="P:DNA integration"/>
    <property type="evidence" value="ECO:0007669"/>
    <property type="project" value="InterPro"/>
</dbReference>
<gene>
    <name evidence="2" type="ORF">Agabi119p4_8467</name>
</gene>
<dbReference type="SUPFAM" id="SSF56349">
    <property type="entry name" value="DNA breaking-rejoining enzymes"/>
    <property type="match status" value="1"/>
</dbReference>
<dbReference type="InterPro" id="IPR013762">
    <property type="entry name" value="Integrase-like_cat_sf"/>
</dbReference>
<reference evidence="2 3" key="1">
    <citation type="journal article" name="Sci. Rep.">
        <title>Telomere-to-telomere assembled and centromere annotated genomes of the two main subspecies of the button mushroom Agaricus bisporus reveal especially polymorphic chromosome ends.</title>
        <authorList>
            <person name="Sonnenberg A.S.M."/>
            <person name="Sedaghat-Telgerd N."/>
            <person name="Lavrijssen B."/>
            <person name="Ohm R.A."/>
            <person name="Hendrickx P.M."/>
            <person name="Scholtmeijer K."/>
            <person name="Baars J.J.P."/>
            <person name="van Peer A."/>
        </authorList>
    </citation>
    <scope>NUCLEOTIDE SEQUENCE [LARGE SCALE GENOMIC DNA]</scope>
    <source>
        <strain evidence="2 3">H119_p4</strain>
    </source>
</reference>
<organism evidence="2 3">
    <name type="scientific">Agaricus bisporus var. burnettii</name>
    <dbReference type="NCBI Taxonomy" id="192524"/>
    <lineage>
        <taxon>Eukaryota</taxon>
        <taxon>Fungi</taxon>
        <taxon>Dikarya</taxon>
        <taxon>Basidiomycota</taxon>
        <taxon>Agaricomycotina</taxon>
        <taxon>Agaricomycetes</taxon>
        <taxon>Agaricomycetidae</taxon>
        <taxon>Agaricales</taxon>
        <taxon>Agaricineae</taxon>
        <taxon>Agaricaceae</taxon>
        <taxon>Agaricus</taxon>
    </lineage>
</organism>
<comment type="caution">
    <text evidence="2">The sequence shown here is derived from an EMBL/GenBank/DDBJ whole genome shotgun (WGS) entry which is preliminary data.</text>
</comment>
<dbReference type="AlphaFoldDB" id="A0A8H7C762"/>
<dbReference type="InterPro" id="IPR052925">
    <property type="entry name" value="Phage_Integrase-like_Recomb"/>
</dbReference>
<dbReference type="GO" id="GO:0006310">
    <property type="term" value="P:DNA recombination"/>
    <property type="evidence" value="ECO:0007669"/>
    <property type="project" value="UniProtKB-KW"/>
</dbReference>
<protein>
    <recommendedName>
        <fullName evidence="4">Tyr recombinase domain-containing protein</fullName>
    </recommendedName>
</protein>
<dbReference type="EMBL" id="JABXXO010000011">
    <property type="protein sequence ID" value="KAF7763930.1"/>
    <property type="molecule type" value="Genomic_DNA"/>
</dbReference>
<accession>A0A8H7C762</accession>
<proteinExistence type="predicted"/>
<dbReference type="Gene3D" id="1.10.443.10">
    <property type="entry name" value="Intergrase catalytic core"/>
    <property type="match status" value="1"/>
</dbReference>
<name>A0A8H7C762_AGABI</name>
<dbReference type="PANTHER" id="PTHR34605">
    <property type="entry name" value="PHAGE_INTEGRASE DOMAIN-CONTAINING PROTEIN"/>
    <property type="match status" value="1"/>
</dbReference>
<evidence type="ECO:0000313" key="2">
    <source>
        <dbReference type="EMBL" id="KAF7763930.1"/>
    </source>
</evidence>
<evidence type="ECO:0000256" key="1">
    <source>
        <dbReference type="ARBA" id="ARBA00023172"/>
    </source>
</evidence>
<dbReference type="Proteomes" id="UP000629468">
    <property type="component" value="Unassembled WGS sequence"/>
</dbReference>
<sequence length="261" mass="29863">MAKFISPSSIDSYLSGIIFKLRQQYPRVTEIRNSDHIRLVLRGVKRRHGRPTSRKAPITFKQLEHLFSLFPSASYDDRLFLAVISTAFFGLLRLGEVTDSNDSRLRDRRKTTRRDSLEITAEYASFILPASKTDKFFAGNQVLLRHNNRANDPVNALSAYVTLRDRLFPDVPWLWLTSQGCPPTRRWFLARFHLHFDAQFGGHSMRAGGATLLAQHGVPFEIIQAIGRWSSETFRIYIRTHPTLLLPATPHAQPHAQPTQS</sequence>
<dbReference type="InterPro" id="IPR011010">
    <property type="entry name" value="DNA_brk_join_enz"/>
</dbReference>